<name>A0ACC2KYH5_PERAE</name>
<organism evidence="1 2">
    <name type="scientific">Persea americana</name>
    <name type="common">Avocado</name>
    <dbReference type="NCBI Taxonomy" id="3435"/>
    <lineage>
        <taxon>Eukaryota</taxon>
        <taxon>Viridiplantae</taxon>
        <taxon>Streptophyta</taxon>
        <taxon>Embryophyta</taxon>
        <taxon>Tracheophyta</taxon>
        <taxon>Spermatophyta</taxon>
        <taxon>Magnoliopsida</taxon>
        <taxon>Magnoliidae</taxon>
        <taxon>Laurales</taxon>
        <taxon>Lauraceae</taxon>
        <taxon>Persea</taxon>
    </lineage>
</organism>
<gene>
    <name evidence="1" type="ORF">MRB53_019576</name>
</gene>
<evidence type="ECO:0000313" key="1">
    <source>
        <dbReference type="EMBL" id="KAJ8626269.1"/>
    </source>
</evidence>
<proteinExistence type="predicted"/>
<comment type="caution">
    <text evidence="1">The sequence shown here is derived from an EMBL/GenBank/DDBJ whole genome shotgun (WGS) entry which is preliminary data.</text>
</comment>
<accession>A0ACC2KYH5</accession>
<dbReference type="Proteomes" id="UP001234297">
    <property type="component" value="Chromosome 6"/>
</dbReference>
<sequence length="831" mass="94358">MLLTQRQHSTELVSIIKGSILIICWDPQRMGGAAKMSNRILFSLPNEKSLGPATLSSRDKTLSTVTWYERTIASRSLSRPSKQLRFTQSVPVVSLSLVSVMFFFSAQTLASSSTLIKFSISNPSIVPHRTTSSPIPRALSFQSQPKIDESSQIPIRTNVESPSKNEQSPPDDGFGPPDENALDEQKRISGIHVPRQRYIPVSKADLLKGILSMFESQESVDEFLRVSMCLDSIIHAEHKVILEEMRIDYSLTQLPESKCNITSHPTTASEEVVGSNQQPLSQEESLGSEDMEQNMPEKEENDKSLPFHYGLDLTFLLGLNFRNSKRNSAGGSRVAAAARFQRTFLKLLRDAQFEELSAQDLLLTSALNTDYILTLPIYVDWKKASESNAIIFRRGYGTERQKGLLIVEKLDYLQSRLLQGIFFIISRPIKNIGMWINEALKSTSQFQEMENWLERARRWLKELDMPLETRFHIESSLDDQPVADQLSDSDLPIWLAAQRAVPRYEGLLSSVLGPRGRLLRKLLIWTGFIPSMQETSFDIDNASKVSEPYLRPNCLSRISLSDIWEPATREACGNNLWKMFKNAISILFTKSILQEPDFEELILLYTEENGDRETMEKDEVPSLQLKIYERIPIPDLPVVFPHKKLSFRILDTVRLDVASIVGLSAFFVNYKFEDIVSSPSAVLLDVIAVSALIIYVTRVALGYKQTWDRYQLLVNKTLYEKTLASGFGSVHFLLDASEQQQYKEAVLAYAIILLAEKHEAACTNSIRDICERFMYDKFMEKVEMPIGKALETLLRLGLVKEVSLEGNFRLQALPCSKAYEALKERWDTFLE</sequence>
<keyword evidence="2" id="KW-1185">Reference proteome</keyword>
<protein>
    <submittedName>
        <fullName evidence="1">Uncharacterized protein</fullName>
    </submittedName>
</protein>
<evidence type="ECO:0000313" key="2">
    <source>
        <dbReference type="Proteomes" id="UP001234297"/>
    </source>
</evidence>
<reference evidence="1 2" key="1">
    <citation type="journal article" date="2022" name="Hortic Res">
        <title>A haplotype resolved chromosomal level avocado genome allows analysis of novel avocado genes.</title>
        <authorList>
            <person name="Nath O."/>
            <person name="Fletcher S.J."/>
            <person name="Hayward A."/>
            <person name="Shaw L.M."/>
            <person name="Masouleh A.K."/>
            <person name="Furtado A."/>
            <person name="Henry R.J."/>
            <person name="Mitter N."/>
        </authorList>
    </citation>
    <scope>NUCLEOTIDE SEQUENCE [LARGE SCALE GENOMIC DNA]</scope>
    <source>
        <strain evidence="2">cv. Hass</strain>
    </source>
</reference>
<dbReference type="EMBL" id="CM056814">
    <property type="protein sequence ID" value="KAJ8626269.1"/>
    <property type="molecule type" value="Genomic_DNA"/>
</dbReference>